<sequence length="359" mass="39477">MTVYESPDVLSDDRPPAVDLDAWTRHVVRCHFDATSGSPFWLKRRGSLGFDPFDVTRYAELAQFGPLTQDVLREVDPVDLLPQGLPRPLTGPVYDRAGSSGRPCRILQTGAMREHRAAWRERGLREAGFRPDGTWLYAAPGGPHPAGQGSGQTALAHAAVVYGIDLDWRWVKQLMRQARLTEVNRYVDHLVGQITDVLAGAQVDYLQTTPALFQALVQRRPDLAAKLAGVGLSGSRVLPAMYRQFTEALDGGVVGLTYENAFGAAMGLPAEDGGAVLPYLPHYPQVTMTVVDRNDPARIVEYGKVGQLRLTLLHEDLFLPNVMERDQAIRHRTGPGRPCDAVANIQPLQPTWAVPEGIH</sequence>
<keyword evidence="2" id="KW-1185">Reference proteome</keyword>
<evidence type="ECO:0000313" key="1">
    <source>
        <dbReference type="EMBL" id="MDI5962996.1"/>
    </source>
</evidence>
<dbReference type="RefSeq" id="WP_271323217.1">
    <property type="nucleotide sequence ID" value="NZ_JAAGKO020000010.1"/>
</dbReference>
<dbReference type="EMBL" id="JAAGKO020000010">
    <property type="protein sequence ID" value="MDI5962996.1"/>
    <property type="molecule type" value="Genomic_DNA"/>
</dbReference>
<evidence type="ECO:0000313" key="2">
    <source>
        <dbReference type="Proteomes" id="UP001156398"/>
    </source>
</evidence>
<name>A0ABT6VWY0_9ACTN</name>
<organism evidence="1 2">
    <name type="scientific">Streptantibioticus silvisoli</name>
    <dbReference type="NCBI Taxonomy" id="2705255"/>
    <lineage>
        <taxon>Bacteria</taxon>
        <taxon>Bacillati</taxon>
        <taxon>Actinomycetota</taxon>
        <taxon>Actinomycetes</taxon>
        <taxon>Kitasatosporales</taxon>
        <taxon>Streptomycetaceae</taxon>
        <taxon>Streptantibioticus</taxon>
    </lineage>
</organism>
<dbReference type="SUPFAM" id="SSF56801">
    <property type="entry name" value="Acetyl-CoA synthetase-like"/>
    <property type="match status" value="1"/>
</dbReference>
<dbReference type="Proteomes" id="UP001156398">
    <property type="component" value="Unassembled WGS sequence"/>
</dbReference>
<reference evidence="1 2" key="1">
    <citation type="submission" date="2023-05" db="EMBL/GenBank/DDBJ databases">
        <title>Streptantibioticus silvisoli sp. nov., acidotolerant actinomycetes 1 from pine litter.</title>
        <authorList>
            <person name="Swiecimska M."/>
            <person name="Golinska P."/>
            <person name="Sangal V."/>
            <person name="Wachnowicz B."/>
            <person name="Goodfellow M."/>
        </authorList>
    </citation>
    <scope>NUCLEOTIDE SEQUENCE [LARGE SCALE GENOMIC DNA]</scope>
    <source>
        <strain evidence="1 2">SL54</strain>
    </source>
</reference>
<dbReference type="InterPro" id="IPR042099">
    <property type="entry name" value="ANL_N_sf"/>
</dbReference>
<protein>
    <submittedName>
        <fullName evidence="1">Arylcarboxylate reductase</fullName>
    </submittedName>
</protein>
<proteinExistence type="predicted"/>
<comment type="caution">
    <text evidence="1">The sequence shown here is derived from an EMBL/GenBank/DDBJ whole genome shotgun (WGS) entry which is preliminary data.</text>
</comment>
<accession>A0ABT6VWY0</accession>
<gene>
    <name evidence="1" type="ORF">POF43_009805</name>
</gene>
<dbReference type="Gene3D" id="3.40.50.12780">
    <property type="entry name" value="N-terminal domain of ligase-like"/>
    <property type="match status" value="1"/>
</dbReference>